<dbReference type="AlphaFoldDB" id="A0A6J7IV55"/>
<dbReference type="EMBL" id="CAFBMK010000193">
    <property type="protein sequence ID" value="CAB4935118.1"/>
    <property type="molecule type" value="Genomic_DNA"/>
</dbReference>
<evidence type="ECO:0000313" key="1">
    <source>
        <dbReference type="EMBL" id="CAB4935118.1"/>
    </source>
</evidence>
<gene>
    <name evidence="1" type="ORF">UFOPK3564_02604</name>
</gene>
<proteinExistence type="predicted"/>
<accession>A0A6J7IV55</accession>
<organism evidence="1">
    <name type="scientific">freshwater metagenome</name>
    <dbReference type="NCBI Taxonomy" id="449393"/>
    <lineage>
        <taxon>unclassified sequences</taxon>
        <taxon>metagenomes</taxon>
        <taxon>ecological metagenomes</taxon>
    </lineage>
</organism>
<protein>
    <submittedName>
        <fullName evidence="1">Unannotated protein</fullName>
    </submittedName>
</protein>
<name>A0A6J7IV55_9ZZZZ</name>
<sequence>MATTESTAGATSLTSPASRTLLKDVARAMFPHPSFPDAPYEHAVGTILAAAEADVRLRAQLEQGLRDVDVVGGAPFAELDDAARLDVLRSIEGTAFFEHVRTRLVTGLYDQAPVWDLLGYQGPCPDGDGYLKRGFADLDWLPDPQVEDPHRDEIVR</sequence>
<reference evidence="1" key="1">
    <citation type="submission" date="2020-05" db="EMBL/GenBank/DDBJ databases">
        <authorList>
            <person name="Chiriac C."/>
            <person name="Salcher M."/>
            <person name="Ghai R."/>
            <person name="Kavagutti S V."/>
        </authorList>
    </citation>
    <scope>NUCLEOTIDE SEQUENCE</scope>
</reference>